<evidence type="ECO:0000313" key="2">
    <source>
        <dbReference type="EMBL" id="MBL6458948.1"/>
    </source>
</evidence>
<dbReference type="InterPro" id="IPR021327">
    <property type="entry name" value="DUF2934"/>
</dbReference>
<reference evidence="2 3" key="1">
    <citation type="submission" date="2021-01" db="EMBL/GenBank/DDBJ databases">
        <title>Belnapia mucosa sp. nov. and Belnapia arida sp. nov., isolated from the Tabernas Desert (Almeria, Spain).</title>
        <authorList>
            <person name="Molina-Menor E."/>
            <person name="Vidal-Verdu A."/>
            <person name="Calonge A."/>
            <person name="Satari L."/>
            <person name="Pereto Magraner J."/>
            <person name="Porcar Miralles M."/>
        </authorList>
    </citation>
    <scope>NUCLEOTIDE SEQUENCE [LARGE SCALE GENOMIC DNA]</scope>
    <source>
        <strain evidence="2 3">T6</strain>
    </source>
</reference>
<dbReference type="Proteomes" id="UP000606490">
    <property type="component" value="Unassembled WGS sequence"/>
</dbReference>
<evidence type="ECO:0000313" key="3">
    <source>
        <dbReference type="Proteomes" id="UP000606490"/>
    </source>
</evidence>
<keyword evidence="3" id="KW-1185">Reference proteome</keyword>
<dbReference type="EMBL" id="JAEUXJ010000022">
    <property type="protein sequence ID" value="MBL6458948.1"/>
    <property type="molecule type" value="Genomic_DNA"/>
</dbReference>
<organism evidence="2 3">
    <name type="scientific">Belnapia mucosa</name>
    <dbReference type="NCBI Taxonomy" id="2804532"/>
    <lineage>
        <taxon>Bacteria</taxon>
        <taxon>Pseudomonadati</taxon>
        <taxon>Pseudomonadota</taxon>
        <taxon>Alphaproteobacteria</taxon>
        <taxon>Acetobacterales</taxon>
        <taxon>Roseomonadaceae</taxon>
        <taxon>Belnapia</taxon>
    </lineage>
</organism>
<sequence length="71" mass="7661">MTDDDRAARIRERAYFLWLGDGRPDGVAEQHWRQAVEAEAADRAADEASRESFPASDPPAFSGITGAGGPD</sequence>
<evidence type="ECO:0000256" key="1">
    <source>
        <dbReference type="SAM" id="MobiDB-lite"/>
    </source>
</evidence>
<accession>A0ABS1VEX8</accession>
<protein>
    <submittedName>
        <fullName evidence="2">DUF2934 domain-containing protein</fullName>
    </submittedName>
</protein>
<comment type="caution">
    <text evidence="2">The sequence shown here is derived from an EMBL/GenBank/DDBJ whole genome shotgun (WGS) entry which is preliminary data.</text>
</comment>
<dbReference type="Pfam" id="PF11154">
    <property type="entry name" value="DUF2934"/>
    <property type="match status" value="1"/>
</dbReference>
<name>A0ABS1VEX8_9PROT</name>
<proteinExistence type="predicted"/>
<feature type="compositionally biased region" description="Basic and acidic residues" evidence="1">
    <location>
        <begin position="37"/>
        <end position="50"/>
    </location>
</feature>
<feature type="region of interest" description="Disordered" evidence="1">
    <location>
        <begin position="37"/>
        <end position="71"/>
    </location>
</feature>
<dbReference type="RefSeq" id="WP_202828684.1">
    <property type="nucleotide sequence ID" value="NZ_JAEUXJ010000022.1"/>
</dbReference>
<gene>
    <name evidence="2" type="ORF">JMJ55_26825</name>
</gene>